<dbReference type="AlphaFoldDB" id="A0AAJ1SZ51"/>
<proteinExistence type="predicted"/>
<feature type="transmembrane region" description="Helical" evidence="1">
    <location>
        <begin position="135"/>
        <end position="161"/>
    </location>
</feature>
<dbReference type="EMBL" id="JAUSUC010000021">
    <property type="protein sequence ID" value="MDQ0215524.1"/>
    <property type="molecule type" value="Genomic_DNA"/>
</dbReference>
<dbReference type="PANTHER" id="PTHR43471">
    <property type="entry name" value="ABC TRANSPORTER PERMEASE"/>
    <property type="match status" value="1"/>
</dbReference>
<keyword evidence="1" id="KW-0472">Membrane</keyword>
<sequence length="273" mass="30528">MSLFTVTRHEWKMSMRSRWMMIFAFLFTVLAAIILFFGNETAKSGYEGFSRMTANLLNLSLFLIPLLTLLIGSLLFSGEKEDGRLALLMTYPISPFSLIAGKYTGLFLSLSIVLLLGYSVSGILLLFFGGAAFSLLLLFFFLSLFLTMMFLSISMLIGVLANSRLHALGLGIFCWAFFVLFYEFIIMALTTMAPPNSVLPILTISVFLNPVELIRVFTVIFLGSGTVFGPTIYDFTIWAESGWGTFMFFVSCLLWTVIPLVMANILLKRGNKV</sequence>
<keyword evidence="1" id="KW-1133">Transmembrane helix</keyword>
<organism evidence="2 3">
    <name type="scientific">Oikeobacillus pervagus</name>
    <dbReference type="NCBI Taxonomy" id="1325931"/>
    <lineage>
        <taxon>Bacteria</taxon>
        <taxon>Bacillati</taxon>
        <taxon>Bacillota</taxon>
        <taxon>Bacilli</taxon>
        <taxon>Bacillales</taxon>
        <taxon>Bacillaceae</taxon>
        <taxon>Oikeobacillus</taxon>
    </lineage>
</organism>
<feature type="transmembrane region" description="Helical" evidence="1">
    <location>
        <begin position="167"/>
        <end position="189"/>
    </location>
</feature>
<dbReference type="RefSeq" id="WP_307257528.1">
    <property type="nucleotide sequence ID" value="NZ_JAUSUC010000021.1"/>
</dbReference>
<reference evidence="2" key="1">
    <citation type="submission" date="2023-07" db="EMBL/GenBank/DDBJ databases">
        <title>Genomic Encyclopedia of Type Strains, Phase IV (KMG-IV): sequencing the most valuable type-strain genomes for metagenomic binning, comparative biology and taxonomic classification.</title>
        <authorList>
            <person name="Goeker M."/>
        </authorList>
    </citation>
    <scope>NUCLEOTIDE SEQUENCE</scope>
    <source>
        <strain evidence="2">DSM 23947</strain>
    </source>
</reference>
<evidence type="ECO:0000313" key="3">
    <source>
        <dbReference type="Proteomes" id="UP001237207"/>
    </source>
</evidence>
<dbReference type="GO" id="GO:0140359">
    <property type="term" value="F:ABC-type transporter activity"/>
    <property type="evidence" value="ECO:0007669"/>
    <property type="project" value="InterPro"/>
</dbReference>
<feature type="transmembrane region" description="Helical" evidence="1">
    <location>
        <begin position="243"/>
        <end position="267"/>
    </location>
</feature>
<gene>
    <name evidence="2" type="ORF">J2S13_001942</name>
</gene>
<feature type="transmembrane region" description="Helical" evidence="1">
    <location>
        <begin position="106"/>
        <end position="128"/>
    </location>
</feature>
<evidence type="ECO:0000256" key="1">
    <source>
        <dbReference type="SAM" id="Phobius"/>
    </source>
</evidence>
<name>A0AAJ1SZ51_9BACI</name>
<feature type="transmembrane region" description="Helical" evidence="1">
    <location>
        <begin position="52"/>
        <end position="76"/>
    </location>
</feature>
<dbReference type="Pfam" id="PF12679">
    <property type="entry name" value="ABC2_membrane_2"/>
    <property type="match status" value="1"/>
</dbReference>
<keyword evidence="3" id="KW-1185">Reference proteome</keyword>
<dbReference type="GO" id="GO:0005886">
    <property type="term" value="C:plasma membrane"/>
    <property type="evidence" value="ECO:0007669"/>
    <property type="project" value="UniProtKB-SubCell"/>
</dbReference>
<evidence type="ECO:0000313" key="2">
    <source>
        <dbReference type="EMBL" id="MDQ0215524.1"/>
    </source>
</evidence>
<dbReference type="PANTHER" id="PTHR43471:SF1">
    <property type="entry name" value="ABC TRANSPORTER PERMEASE PROTEIN NOSY-RELATED"/>
    <property type="match status" value="1"/>
</dbReference>
<keyword evidence="1" id="KW-0812">Transmembrane</keyword>
<protein>
    <submittedName>
        <fullName evidence="2">Cu-processing system permease protein</fullName>
    </submittedName>
</protein>
<accession>A0AAJ1SZ51</accession>
<dbReference type="Proteomes" id="UP001237207">
    <property type="component" value="Unassembled WGS sequence"/>
</dbReference>
<comment type="caution">
    <text evidence="2">The sequence shown here is derived from an EMBL/GenBank/DDBJ whole genome shotgun (WGS) entry which is preliminary data.</text>
</comment>